<comment type="caution">
    <text evidence="3">The sequence shown here is derived from an EMBL/GenBank/DDBJ whole genome shotgun (WGS) entry which is preliminary data.</text>
</comment>
<evidence type="ECO:0000313" key="3">
    <source>
        <dbReference type="EMBL" id="PUB19015.1"/>
    </source>
</evidence>
<dbReference type="SUPFAM" id="SSF52172">
    <property type="entry name" value="CheY-like"/>
    <property type="match status" value="1"/>
</dbReference>
<accession>A0A2T6KR55</accession>
<reference evidence="3 4" key="1">
    <citation type="submission" date="2018-04" db="EMBL/GenBank/DDBJ databases">
        <title>Genomic Encyclopedia of Archaeal and Bacterial Type Strains, Phase II (KMG-II): from individual species to whole genera.</title>
        <authorList>
            <person name="Goeker M."/>
        </authorList>
    </citation>
    <scope>NUCLEOTIDE SEQUENCE [LARGE SCALE GENOMIC DNA]</scope>
    <source>
        <strain evidence="3 4">DSM 29955</strain>
    </source>
</reference>
<dbReference type="RefSeq" id="WP_108384701.1">
    <property type="nucleotide sequence ID" value="NZ_QBUD01000001.1"/>
</dbReference>
<dbReference type="InterPro" id="IPR011006">
    <property type="entry name" value="CheY-like_superfamily"/>
</dbReference>
<organism evidence="3 4">
    <name type="scientific">Yoonia sediminilitoris</name>
    <dbReference type="NCBI Taxonomy" id="1286148"/>
    <lineage>
        <taxon>Bacteria</taxon>
        <taxon>Pseudomonadati</taxon>
        <taxon>Pseudomonadota</taxon>
        <taxon>Alphaproteobacteria</taxon>
        <taxon>Rhodobacterales</taxon>
        <taxon>Paracoccaceae</taxon>
        <taxon>Yoonia</taxon>
    </lineage>
</organism>
<sequence length="129" mass="14308">MPQLKTKPRDAKNTPEKVLIVEDNFIIAVEVEKLLRRLGVSETTIVPGVDAALDQLQDVDYDFVWLDVRLGPDSGIVVAHQLLAAKKPFGFLTGYGEMLRVEPLFADVPIVAKPFVIEDLAEAMHDLLV</sequence>
<keyword evidence="4" id="KW-1185">Reference proteome</keyword>
<gene>
    <name evidence="3" type="ORF">C8N45_101606</name>
</gene>
<evidence type="ECO:0000256" key="1">
    <source>
        <dbReference type="PROSITE-ProRule" id="PRU00169"/>
    </source>
</evidence>
<feature type="modified residue" description="4-aspartylphosphate" evidence="1">
    <location>
        <position position="67"/>
    </location>
</feature>
<proteinExistence type="predicted"/>
<dbReference type="Pfam" id="PF00072">
    <property type="entry name" value="Response_reg"/>
    <property type="match status" value="1"/>
</dbReference>
<name>A0A2T6KR55_9RHOB</name>
<dbReference type="Gene3D" id="3.40.50.2300">
    <property type="match status" value="1"/>
</dbReference>
<dbReference type="AlphaFoldDB" id="A0A2T6KR55"/>
<dbReference type="EMBL" id="QBUD01000001">
    <property type="protein sequence ID" value="PUB19015.1"/>
    <property type="molecule type" value="Genomic_DNA"/>
</dbReference>
<protein>
    <submittedName>
        <fullName evidence="3">Response regulator receiver domain-containing protein</fullName>
    </submittedName>
</protein>
<dbReference type="SMART" id="SM00448">
    <property type="entry name" value="REC"/>
    <property type="match status" value="1"/>
</dbReference>
<dbReference type="GO" id="GO:0000160">
    <property type="term" value="P:phosphorelay signal transduction system"/>
    <property type="evidence" value="ECO:0007669"/>
    <property type="project" value="InterPro"/>
</dbReference>
<dbReference type="InterPro" id="IPR001789">
    <property type="entry name" value="Sig_transdc_resp-reg_receiver"/>
</dbReference>
<evidence type="ECO:0000259" key="2">
    <source>
        <dbReference type="PROSITE" id="PS50110"/>
    </source>
</evidence>
<feature type="domain" description="Response regulatory" evidence="2">
    <location>
        <begin position="17"/>
        <end position="128"/>
    </location>
</feature>
<dbReference type="OrthoDB" id="582170at2"/>
<dbReference type="PROSITE" id="PS50110">
    <property type="entry name" value="RESPONSE_REGULATORY"/>
    <property type="match status" value="1"/>
</dbReference>
<evidence type="ECO:0000313" key="4">
    <source>
        <dbReference type="Proteomes" id="UP000244523"/>
    </source>
</evidence>
<keyword evidence="1" id="KW-0597">Phosphoprotein</keyword>
<dbReference type="Proteomes" id="UP000244523">
    <property type="component" value="Unassembled WGS sequence"/>
</dbReference>